<dbReference type="EMBL" id="CP088280">
    <property type="protein sequence ID" value="UGX93994.1"/>
    <property type="molecule type" value="Genomic_DNA"/>
</dbReference>
<evidence type="ECO:0000313" key="1">
    <source>
        <dbReference type="EMBL" id="UGX93994.1"/>
    </source>
</evidence>
<accession>A0A9X9YST9</accession>
<reference evidence="1 2" key="1">
    <citation type="journal article" date="2017" name="Syst. Appl. Microbiol.">
        <title>Soybeans inoculated with root zone soils of Canadian native legumes harbour diverse and novel Bradyrhizobium spp. that possess agricultural potential.</title>
        <authorList>
            <person name="Bromfield E.S.P."/>
            <person name="Cloutier S."/>
            <person name="Tambong J.T."/>
            <person name="Tran Thi T.V."/>
        </authorList>
    </citation>
    <scope>NUCLEOTIDE SEQUENCE [LARGE SCALE GENOMIC DNA]</scope>
    <source>
        <strain evidence="1 2">323S2</strain>
    </source>
</reference>
<name>A0A9X9YST9_9BRAD</name>
<dbReference type="AlphaFoldDB" id="A0A9X9YST9"/>
<sequence>MRTGKLLDHAADTFGLRQRILHHALQIGPIGRNRRELVAVVLDLAHVEQERGQGAIELAGDGAGHLVGGLGADRVQAGEIELFGRSRAAFEPFRRPRIGGRIVL</sequence>
<dbReference type="Proteomes" id="UP000564836">
    <property type="component" value="Chromosome"/>
</dbReference>
<protein>
    <submittedName>
        <fullName evidence="1">Uncharacterized protein</fullName>
    </submittedName>
</protein>
<reference evidence="1 2" key="2">
    <citation type="journal article" date="2022" name="Int. J. Syst. Evol. Microbiol.">
        <title>Strains of Bradyrhizobium barranii sp. nov. associated with legumes native to Canada are symbionts of soybeans and belong to different subspecies (subsp. barranii subsp. nov. and subsp. apii subsp. nov.) and symbiovars (sv. glycinearum and sv. septentrionale).</title>
        <authorList>
            <person name="Bromfield E.S.P."/>
            <person name="Cloutier S."/>
            <person name="Wasai-Hara S."/>
            <person name="Minamisawa K."/>
        </authorList>
    </citation>
    <scope>NUCLEOTIDE SEQUENCE [LARGE SCALE GENOMIC DNA]</scope>
    <source>
        <strain evidence="1 2">323S2</strain>
    </source>
</reference>
<proteinExistence type="predicted"/>
<organism evidence="1 2">
    <name type="scientific">Bradyrhizobium barranii subsp. barranii</name>
    <dbReference type="NCBI Taxonomy" id="2823807"/>
    <lineage>
        <taxon>Bacteria</taxon>
        <taxon>Pseudomonadati</taxon>
        <taxon>Pseudomonadota</taxon>
        <taxon>Alphaproteobacteria</taxon>
        <taxon>Hyphomicrobiales</taxon>
        <taxon>Nitrobacteraceae</taxon>
        <taxon>Bradyrhizobium</taxon>
        <taxon>Bradyrhizobium barranii</taxon>
    </lineage>
</organism>
<gene>
    <name evidence="1" type="ORF">G6321_00052025</name>
</gene>
<evidence type="ECO:0000313" key="2">
    <source>
        <dbReference type="Proteomes" id="UP000564836"/>
    </source>
</evidence>